<evidence type="ECO:0000313" key="2">
    <source>
        <dbReference type="WBParaSite" id="ES5_v2.g24456.t1"/>
    </source>
</evidence>
<dbReference type="Proteomes" id="UP000887579">
    <property type="component" value="Unplaced"/>
</dbReference>
<protein>
    <submittedName>
        <fullName evidence="2">Uncharacterized protein</fullName>
    </submittedName>
</protein>
<evidence type="ECO:0000313" key="1">
    <source>
        <dbReference type="Proteomes" id="UP000887579"/>
    </source>
</evidence>
<proteinExistence type="predicted"/>
<name>A0AC34G410_9BILA</name>
<dbReference type="WBParaSite" id="ES5_v2.g24456.t1">
    <property type="protein sequence ID" value="ES5_v2.g24456.t1"/>
    <property type="gene ID" value="ES5_v2.g24456"/>
</dbReference>
<accession>A0AC34G410</accession>
<organism evidence="1 2">
    <name type="scientific">Panagrolaimus sp. ES5</name>
    <dbReference type="NCBI Taxonomy" id="591445"/>
    <lineage>
        <taxon>Eukaryota</taxon>
        <taxon>Metazoa</taxon>
        <taxon>Ecdysozoa</taxon>
        <taxon>Nematoda</taxon>
        <taxon>Chromadorea</taxon>
        <taxon>Rhabditida</taxon>
        <taxon>Tylenchina</taxon>
        <taxon>Panagrolaimomorpha</taxon>
        <taxon>Panagrolaimoidea</taxon>
        <taxon>Panagrolaimidae</taxon>
        <taxon>Panagrolaimus</taxon>
    </lineage>
</organism>
<sequence length="419" mass="47018">MDEVAEPVKARSVNLPPRIELYFELQCRDADVASLYENSIPSTSTLKSKSKKAEKKGRKPYEKQTKRKSQNAVPDVARTPAITNVTVVEPAINVDSDGFVHLPSTSNTPMTNESTPDSVTPSTFPPSTQIETQSLPPQPQPSTSDASFTQLIPSTSRNAIQKIIPVDDDIQIIEPDIEIVCENVIPRNGPRSVERNVINSEINGAQQPSTSHVAPPIPTNQMQKTEIITEGAGNEEADAEGNDEYGDPVEQKKIFIDPAIIRFLRPAERKLLGACKKLKLKYEPSAFNWWGCNININVILSKLIHAPKIGPKVHGFDCLSIFLTGSPTRGKELWTNFNLRLNKDEFLKAQYNDSQRLKMSHTFCEEHFTIMARWLCCQIGIYDELWNLIKFGDWSIPSTNDFTILILKQEELYAPILQF</sequence>
<reference evidence="2" key="1">
    <citation type="submission" date="2022-11" db="UniProtKB">
        <authorList>
            <consortium name="WormBaseParasite"/>
        </authorList>
    </citation>
    <scope>IDENTIFICATION</scope>
</reference>